<dbReference type="EMBL" id="CAXAMM010037446">
    <property type="protein sequence ID" value="CAK9077145.1"/>
    <property type="molecule type" value="Genomic_DNA"/>
</dbReference>
<accession>A0ABP0PM96</accession>
<organism evidence="2 3">
    <name type="scientific">Durusdinium trenchii</name>
    <dbReference type="NCBI Taxonomy" id="1381693"/>
    <lineage>
        <taxon>Eukaryota</taxon>
        <taxon>Sar</taxon>
        <taxon>Alveolata</taxon>
        <taxon>Dinophyceae</taxon>
        <taxon>Suessiales</taxon>
        <taxon>Symbiodiniaceae</taxon>
        <taxon>Durusdinium</taxon>
    </lineage>
</organism>
<reference evidence="2 3" key="1">
    <citation type="submission" date="2024-02" db="EMBL/GenBank/DDBJ databases">
        <authorList>
            <person name="Chen Y."/>
            <person name="Shah S."/>
            <person name="Dougan E. K."/>
            <person name="Thang M."/>
            <person name="Chan C."/>
        </authorList>
    </citation>
    <scope>NUCLEOTIDE SEQUENCE [LARGE SCALE GENOMIC DNA]</scope>
</reference>
<evidence type="ECO:0000313" key="3">
    <source>
        <dbReference type="Proteomes" id="UP001642464"/>
    </source>
</evidence>
<name>A0ABP0PM96_9DINO</name>
<dbReference type="Proteomes" id="UP001642464">
    <property type="component" value="Unassembled WGS sequence"/>
</dbReference>
<protein>
    <submittedName>
        <fullName evidence="2">Uncharacterized protein</fullName>
    </submittedName>
</protein>
<evidence type="ECO:0000313" key="2">
    <source>
        <dbReference type="EMBL" id="CAK9077145.1"/>
    </source>
</evidence>
<keyword evidence="3" id="KW-1185">Reference proteome</keyword>
<comment type="caution">
    <text evidence="2">The sequence shown here is derived from an EMBL/GenBank/DDBJ whole genome shotgun (WGS) entry which is preliminary data.</text>
</comment>
<feature type="region of interest" description="Disordered" evidence="1">
    <location>
        <begin position="31"/>
        <end position="55"/>
    </location>
</feature>
<sequence>MGPEQRLRHAERWPERHHVLTIPCVCRGFRRGEGTPRSPEAPSQGPAPRASDSAGSLGRALTRLTHVLPKRKVSDLEEQLFAPKEEGKTGWHWKLQVRPLSVTVDDVQLACVKHLHHCVRSWLAWDAAFRWRPVLTPLSPLVDASSRRAVIRFWWFYALHRVVAEKCGRRLRLVFLDLVLKAGYRFKYRSLLSDVLERSGPLVPGGRVHWKPTPQQQTQLQELQMHLPYPDIVSCGRAALAKAVKGEPALRAVEVAAEEVIRMVGWQTSLAARLLGLQVRWAFQLRRHADQELEPSGSGTWELWWDGLEVCIPFWRRGRSYRPILLHVSFQQLRVEAEVLEKESIEGRLAPFSLWCSLTLGGEWSIHQASFGICI</sequence>
<proteinExistence type="predicted"/>
<evidence type="ECO:0000256" key="1">
    <source>
        <dbReference type="SAM" id="MobiDB-lite"/>
    </source>
</evidence>
<gene>
    <name evidence="2" type="ORF">SCF082_LOCUS37054</name>
</gene>